<keyword evidence="2" id="KW-1185">Reference proteome</keyword>
<reference evidence="1 2" key="1">
    <citation type="submission" date="2017-11" db="EMBL/GenBank/DDBJ databases">
        <title>Genomic Encyclopedia of Archaeal and Bacterial Type Strains, Phase II (KMG-II): From Individual Species to Whole Genera.</title>
        <authorList>
            <person name="Goeker M."/>
        </authorList>
    </citation>
    <scope>NUCLEOTIDE SEQUENCE [LARGE SCALE GENOMIC DNA]</scope>
    <source>
        <strain evidence="1 2">DSM 11115</strain>
    </source>
</reference>
<evidence type="ECO:0008006" key="3">
    <source>
        <dbReference type="Google" id="ProtNLM"/>
    </source>
</evidence>
<proteinExistence type="predicted"/>
<dbReference type="EMBL" id="PGFA01000005">
    <property type="protein sequence ID" value="PJJ48038.1"/>
    <property type="molecule type" value="Genomic_DNA"/>
</dbReference>
<name>A0A2M9AQS7_9BACT</name>
<comment type="caution">
    <text evidence="1">The sequence shown here is derived from an EMBL/GenBank/DDBJ whole genome shotgun (WGS) entry which is preliminary data.</text>
</comment>
<gene>
    <name evidence="1" type="ORF">CLV45_4731</name>
</gene>
<sequence>MPRRERCMGSSSDKGGFPSYLGGMSLRCYTCCLIFVLIVGLLPGGISSVRAQKKVQRLPSGFLSERWGPFYPIRTVTRYGDAGQLVGRDVYRLLVATNYSYDSTGHLKRKTRWPLVIGRLTAKWVFYYPNGKRQIVVNRLPHTEIRHRWDEKGKLNSVTRKGLWGNIKKEWANGKMIRERDSKRVLRNIHYQ</sequence>
<organism evidence="1 2">
    <name type="scientific">Hymenobacter chitinivorans DSM 11115</name>
    <dbReference type="NCBI Taxonomy" id="1121954"/>
    <lineage>
        <taxon>Bacteria</taxon>
        <taxon>Pseudomonadati</taxon>
        <taxon>Bacteroidota</taxon>
        <taxon>Cytophagia</taxon>
        <taxon>Cytophagales</taxon>
        <taxon>Hymenobacteraceae</taxon>
        <taxon>Hymenobacter</taxon>
    </lineage>
</organism>
<protein>
    <recommendedName>
        <fullName evidence="3">YD repeat-containing protein</fullName>
    </recommendedName>
</protein>
<evidence type="ECO:0000313" key="1">
    <source>
        <dbReference type="EMBL" id="PJJ48038.1"/>
    </source>
</evidence>
<evidence type="ECO:0000313" key="2">
    <source>
        <dbReference type="Proteomes" id="UP000228535"/>
    </source>
</evidence>
<accession>A0A2M9AQS7</accession>
<dbReference type="Proteomes" id="UP000228535">
    <property type="component" value="Unassembled WGS sequence"/>
</dbReference>
<dbReference type="AlphaFoldDB" id="A0A2M9AQS7"/>